<comment type="caution">
    <text evidence="1">The sequence shown here is derived from an EMBL/GenBank/DDBJ whole genome shotgun (WGS) entry which is preliminary data.</text>
</comment>
<accession>A0A9Q3BKU8</accession>
<proteinExistence type="predicted"/>
<dbReference type="OrthoDB" id="3344688at2759"/>
<keyword evidence="2" id="KW-1185">Reference proteome</keyword>
<dbReference type="AlphaFoldDB" id="A0A9Q3BKU8"/>
<protein>
    <recommendedName>
        <fullName evidence="3">Reverse transcriptase Ty1/copia-type domain-containing protein</fullName>
    </recommendedName>
</protein>
<reference evidence="1" key="1">
    <citation type="submission" date="2021-03" db="EMBL/GenBank/DDBJ databases">
        <title>Draft genome sequence of rust myrtle Austropuccinia psidii MF-1, a brazilian biotype.</title>
        <authorList>
            <person name="Quecine M.C."/>
            <person name="Pachon D.M.R."/>
            <person name="Bonatelli M.L."/>
            <person name="Correr F.H."/>
            <person name="Franceschini L.M."/>
            <person name="Leite T.F."/>
            <person name="Margarido G.R.A."/>
            <person name="Almeida C.A."/>
            <person name="Ferrarezi J.A."/>
            <person name="Labate C.A."/>
        </authorList>
    </citation>
    <scope>NUCLEOTIDE SEQUENCE</scope>
    <source>
        <strain evidence="1">MF-1</strain>
    </source>
</reference>
<dbReference type="CDD" id="cd09272">
    <property type="entry name" value="RNase_HI_RT_Ty1"/>
    <property type="match status" value="1"/>
</dbReference>
<gene>
    <name evidence="1" type="ORF">O181_006864</name>
</gene>
<dbReference type="Proteomes" id="UP000765509">
    <property type="component" value="Unassembled WGS sequence"/>
</dbReference>
<sequence length="188" mass="21391">MNNTNNFSPHQPLPNMVLKSEAARNVDRDYLSKIGMILYLAQATGPDVMFSVNYLVHFSMATKNQHWHALRHLISYLRSTIGESLVISADANRKVAEMYIDANWGGEGSRSQHGYIGRLWGAPIMWDSKRQTCVASSTFQAEYMTLAFGAKDFLWVINNFKFVLGDVMPQVYSENMVAIMEVEKRLDM</sequence>
<dbReference type="EMBL" id="AVOT02001500">
    <property type="protein sequence ID" value="MBW0467149.1"/>
    <property type="molecule type" value="Genomic_DNA"/>
</dbReference>
<dbReference type="PANTHER" id="PTHR11439">
    <property type="entry name" value="GAG-POL-RELATED RETROTRANSPOSON"/>
    <property type="match status" value="1"/>
</dbReference>
<evidence type="ECO:0000313" key="1">
    <source>
        <dbReference type="EMBL" id="MBW0467149.1"/>
    </source>
</evidence>
<dbReference type="PANTHER" id="PTHR11439:SF467">
    <property type="entry name" value="INTEGRASE CATALYTIC DOMAIN-CONTAINING PROTEIN"/>
    <property type="match status" value="1"/>
</dbReference>
<organism evidence="1 2">
    <name type="scientific">Austropuccinia psidii MF-1</name>
    <dbReference type="NCBI Taxonomy" id="1389203"/>
    <lineage>
        <taxon>Eukaryota</taxon>
        <taxon>Fungi</taxon>
        <taxon>Dikarya</taxon>
        <taxon>Basidiomycota</taxon>
        <taxon>Pucciniomycotina</taxon>
        <taxon>Pucciniomycetes</taxon>
        <taxon>Pucciniales</taxon>
        <taxon>Sphaerophragmiaceae</taxon>
        <taxon>Austropuccinia</taxon>
    </lineage>
</organism>
<name>A0A9Q3BKU8_9BASI</name>
<evidence type="ECO:0008006" key="3">
    <source>
        <dbReference type="Google" id="ProtNLM"/>
    </source>
</evidence>
<evidence type="ECO:0000313" key="2">
    <source>
        <dbReference type="Proteomes" id="UP000765509"/>
    </source>
</evidence>